<proteinExistence type="predicted"/>
<organism evidence="2 4">
    <name type="scientific">Rotaria socialis</name>
    <dbReference type="NCBI Taxonomy" id="392032"/>
    <lineage>
        <taxon>Eukaryota</taxon>
        <taxon>Metazoa</taxon>
        <taxon>Spiralia</taxon>
        <taxon>Gnathifera</taxon>
        <taxon>Rotifera</taxon>
        <taxon>Eurotatoria</taxon>
        <taxon>Bdelloidea</taxon>
        <taxon>Philodinida</taxon>
        <taxon>Philodinidae</taxon>
        <taxon>Rotaria</taxon>
    </lineage>
</organism>
<dbReference type="AlphaFoldDB" id="A0A818CMN7"/>
<dbReference type="EMBL" id="CAJOBS010004295">
    <property type="protein sequence ID" value="CAF4878480.1"/>
    <property type="molecule type" value="Genomic_DNA"/>
</dbReference>
<dbReference type="Proteomes" id="UP000663838">
    <property type="component" value="Unassembled WGS sequence"/>
</dbReference>
<evidence type="ECO:0000313" key="2">
    <source>
        <dbReference type="EMBL" id="CAF3429020.1"/>
    </source>
</evidence>
<feature type="region of interest" description="Disordered" evidence="1">
    <location>
        <begin position="1"/>
        <end position="27"/>
    </location>
</feature>
<gene>
    <name evidence="2" type="ORF">KIK155_LOCUS10658</name>
    <name evidence="3" type="ORF">TOA249_LOCUS29067</name>
</gene>
<name>A0A818CMN7_9BILA</name>
<evidence type="ECO:0000313" key="3">
    <source>
        <dbReference type="EMBL" id="CAF4878480.1"/>
    </source>
</evidence>
<protein>
    <submittedName>
        <fullName evidence="2">Uncharacterized protein</fullName>
    </submittedName>
</protein>
<sequence>MKATIGQEKQQRIQQSSMTTGQLSPVSSSNFSPLMIASFNENLDTQSTGSETDRKSYTSLSRYLSTVNRSLLDRPGDLIADFYFSQLNRNMQENVRHVESKSLMMAVRMLFNMLVLFHRRRSILTPSTSQTDVTLTSKVNNLNEVPTLTAVDPPDFVDRKKRQERIYEPGNFTIPIDEEIPIYENISVKYLPVVPDIDVSQSIGQRKEKPLNPLTEQHVTIDEVLLNEQVQDMNEPLLEYGLVNVRNEVSNVNTFLESLVVELVYNFDPVSTKQKINIQHRQQIMKQSFCIYLPSILI</sequence>
<evidence type="ECO:0000313" key="4">
    <source>
        <dbReference type="Proteomes" id="UP000663865"/>
    </source>
</evidence>
<dbReference type="Proteomes" id="UP000663865">
    <property type="component" value="Unassembled WGS sequence"/>
</dbReference>
<feature type="compositionally biased region" description="Polar residues" evidence="1">
    <location>
        <begin position="12"/>
        <end position="27"/>
    </location>
</feature>
<comment type="caution">
    <text evidence="2">The sequence shown here is derived from an EMBL/GenBank/DDBJ whole genome shotgun (WGS) entry which is preliminary data.</text>
</comment>
<reference evidence="2" key="1">
    <citation type="submission" date="2021-02" db="EMBL/GenBank/DDBJ databases">
        <authorList>
            <person name="Nowell W R."/>
        </authorList>
    </citation>
    <scope>NUCLEOTIDE SEQUENCE</scope>
</reference>
<dbReference type="EMBL" id="CAJNYV010001596">
    <property type="protein sequence ID" value="CAF3429020.1"/>
    <property type="molecule type" value="Genomic_DNA"/>
</dbReference>
<accession>A0A818CMN7</accession>
<evidence type="ECO:0000256" key="1">
    <source>
        <dbReference type="SAM" id="MobiDB-lite"/>
    </source>
</evidence>